<reference evidence="2 3" key="1">
    <citation type="submission" date="2019-07" db="EMBL/GenBank/DDBJ databases">
        <title>Rufibacter sp. nov., isolated from lake sediment.</title>
        <authorList>
            <person name="Qu J.-H."/>
        </authorList>
    </citation>
    <scope>NUCLEOTIDE SEQUENCE [LARGE SCALE GENOMIC DNA]</scope>
    <source>
        <strain evidence="2 3">NBS58-1</strain>
    </source>
</reference>
<name>A0A5B6TAH2_9BACT</name>
<dbReference type="RefSeq" id="WP_149092065.1">
    <property type="nucleotide sequence ID" value="NZ_VKKY01000003.1"/>
</dbReference>
<gene>
    <name evidence="2" type="ORF">FOA19_17015</name>
</gene>
<dbReference type="OrthoDB" id="9895828at2"/>
<sequence length="113" mass="12998">MKTLVLIFALILSFSAISSADSFTKKKNGLKTGMRALHTKLKLSETQFVKLKSLEKERLREMIEVQHITSGTRLETLNAEINSRYEEAVLQHLTPVQQKRYLVYKYKGAAKRN</sequence>
<feature type="chain" id="PRO_5022693396" description="Periplasmic heavy metal sensor" evidence="1">
    <location>
        <begin position="21"/>
        <end position="113"/>
    </location>
</feature>
<evidence type="ECO:0000313" key="3">
    <source>
        <dbReference type="Proteomes" id="UP000324133"/>
    </source>
</evidence>
<dbReference type="Proteomes" id="UP000324133">
    <property type="component" value="Unassembled WGS sequence"/>
</dbReference>
<evidence type="ECO:0000313" key="2">
    <source>
        <dbReference type="EMBL" id="KAA3436103.1"/>
    </source>
</evidence>
<evidence type="ECO:0008006" key="4">
    <source>
        <dbReference type="Google" id="ProtNLM"/>
    </source>
</evidence>
<dbReference type="AlphaFoldDB" id="A0A5B6TAH2"/>
<accession>A0A5B6TAH2</accession>
<comment type="caution">
    <text evidence="2">The sequence shown here is derived from an EMBL/GenBank/DDBJ whole genome shotgun (WGS) entry which is preliminary data.</text>
</comment>
<feature type="signal peptide" evidence="1">
    <location>
        <begin position="1"/>
        <end position="20"/>
    </location>
</feature>
<keyword evidence="1" id="KW-0732">Signal</keyword>
<keyword evidence="3" id="KW-1185">Reference proteome</keyword>
<proteinExistence type="predicted"/>
<protein>
    <recommendedName>
        <fullName evidence="4">Periplasmic heavy metal sensor</fullName>
    </recommendedName>
</protein>
<dbReference type="EMBL" id="VKKY01000003">
    <property type="protein sequence ID" value="KAA3436103.1"/>
    <property type="molecule type" value="Genomic_DNA"/>
</dbReference>
<organism evidence="2 3">
    <name type="scientific">Rufibacter hautae</name>
    <dbReference type="NCBI Taxonomy" id="2595005"/>
    <lineage>
        <taxon>Bacteria</taxon>
        <taxon>Pseudomonadati</taxon>
        <taxon>Bacteroidota</taxon>
        <taxon>Cytophagia</taxon>
        <taxon>Cytophagales</taxon>
        <taxon>Hymenobacteraceae</taxon>
        <taxon>Rufibacter</taxon>
    </lineage>
</organism>
<evidence type="ECO:0000256" key="1">
    <source>
        <dbReference type="SAM" id="SignalP"/>
    </source>
</evidence>